<dbReference type="Gene3D" id="3.10.110.10">
    <property type="entry name" value="Ubiquitin Conjugating Enzyme"/>
    <property type="match status" value="1"/>
</dbReference>
<name>A0A1X2H1H1_SYNRA</name>
<keyword evidence="4" id="KW-0678">Repressor</keyword>
<evidence type="ECO:0000256" key="1">
    <source>
        <dbReference type="ARBA" id="ARBA00004496"/>
    </source>
</evidence>
<evidence type="ECO:0000259" key="7">
    <source>
        <dbReference type="PROSITE" id="PS50908"/>
    </source>
</evidence>
<gene>
    <name evidence="8" type="ORF">BCR43DRAFT_498790</name>
</gene>
<dbReference type="InterPro" id="IPR016135">
    <property type="entry name" value="UBQ-conjugating_enzyme/RWD"/>
</dbReference>
<proteinExistence type="inferred from homology"/>
<dbReference type="GO" id="GO:0005840">
    <property type="term" value="C:ribosome"/>
    <property type="evidence" value="ECO:0007669"/>
    <property type="project" value="UniProtKB-KW"/>
</dbReference>
<evidence type="ECO:0000256" key="2">
    <source>
        <dbReference type="ARBA" id="ARBA00007665"/>
    </source>
</evidence>
<dbReference type="PROSITE" id="PS50908">
    <property type="entry name" value="RWD"/>
    <property type="match status" value="1"/>
</dbReference>
<dbReference type="GO" id="GO:0140469">
    <property type="term" value="P:GCN2-mediated signaling"/>
    <property type="evidence" value="ECO:0007669"/>
    <property type="project" value="TreeGrafter"/>
</dbReference>
<dbReference type="SMART" id="SM00591">
    <property type="entry name" value="RWD"/>
    <property type="match status" value="1"/>
</dbReference>
<sequence length="307" mass="34586">MSDQETENREVQEEERLALEAIYGPESIQADPESPDAYICTINVDQEDEAQVKSPRLLVLRFFLPATYPSTTPPVYQVSSVYCGPRRVDDEMLQTIEREFQSMFTPGQVVLFEWITWLRDYLEAEISPSPIEDEETPQRDDQDGLAEKMAEASLKEQENQHVSATKQSTVPAPPIYSSPEPLVDRKSVFVAHVAQVKSTDEVEAVMSKLLENKKIAKATHNIMAYRIVMPDGRMLQDNDDDGETAAGGRLLHMMQITDVRNVMVVVSRWYGGILLGADRFKDINNVARSALEDCGHIAEPAKGKRKK</sequence>
<dbReference type="Pfam" id="PF05773">
    <property type="entry name" value="RWD"/>
    <property type="match status" value="1"/>
</dbReference>
<protein>
    <submittedName>
        <fullName evidence="8">Ribosomal protein S5 domain 2-type protein</fullName>
    </submittedName>
</protein>
<keyword evidence="8" id="KW-0689">Ribosomal protein</keyword>
<organism evidence="8 9">
    <name type="scientific">Syncephalastrum racemosum</name>
    <name type="common">Filamentous fungus</name>
    <dbReference type="NCBI Taxonomy" id="13706"/>
    <lineage>
        <taxon>Eukaryota</taxon>
        <taxon>Fungi</taxon>
        <taxon>Fungi incertae sedis</taxon>
        <taxon>Mucoromycota</taxon>
        <taxon>Mucoromycotina</taxon>
        <taxon>Mucoromycetes</taxon>
        <taxon>Mucorales</taxon>
        <taxon>Syncephalastraceae</taxon>
        <taxon>Syncephalastrum</taxon>
    </lineage>
</organism>
<evidence type="ECO:0000256" key="4">
    <source>
        <dbReference type="ARBA" id="ARBA00022491"/>
    </source>
</evidence>
<dbReference type="InterPro" id="IPR020568">
    <property type="entry name" value="Ribosomal_Su5_D2-typ_SF"/>
</dbReference>
<dbReference type="PANTHER" id="PTHR16301">
    <property type="entry name" value="IMPACT-RELATED"/>
    <property type="match status" value="1"/>
</dbReference>
<dbReference type="SUPFAM" id="SSF54495">
    <property type="entry name" value="UBC-like"/>
    <property type="match status" value="1"/>
</dbReference>
<dbReference type="CDD" id="cd23821">
    <property type="entry name" value="RWD_IMPACT"/>
    <property type="match status" value="1"/>
</dbReference>
<dbReference type="InterPro" id="IPR023582">
    <property type="entry name" value="Impact"/>
</dbReference>
<dbReference type="InterPro" id="IPR036956">
    <property type="entry name" value="Impact_N_sf"/>
</dbReference>
<evidence type="ECO:0000313" key="9">
    <source>
        <dbReference type="Proteomes" id="UP000242180"/>
    </source>
</evidence>
<dbReference type="GO" id="GO:0005737">
    <property type="term" value="C:cytoplasm"/>
    <property type="evidence" value="ECO:0007669"/>
    <property type="project" value="UniProtKB-SubCell"/>
</dbReference>
<keyword evidence="3" id="KW-0963">Cytoplasm</keyword>
<dbReference type="GO" id="GO:0006446">
    <property type="term" value="P:regulation of translational initiation"/>
    <property type="evidence" value="ECO:0007669"/>
    <property type="project" value="TreeGrafter"/>
</dbReference>
<comment type="subcellular location">
    <subcellularLocation>
        <location evidence="1">Cytoplasm</location>
    </subcellularLocation>
</comment>
<keyword evidence="9" id="KW-1185">Reference proteome</keyword>
<keyword evidence="6" id="KW-0346">Stress response</keyword>
<dbReference type="Pfam" id="PF01205">
    <property type="entry name" value="Impact_N"/>
    <property type="match status" value="1"/>
</dbReference>
<dbReference type="AlphaFoldDB" id="A0A1X2H1H1"/>
<comment type="similarity">
    <text evidence="2">Belongs to the IMPACT family.</text>
</comment>
<evidence type="ECO:0000313" key="8">
    <source>
        <dbReference type="EMBL" id="ORY91266.1"/>
    </source>
</evidence>
<dbReference type="PROSITE" id="PS00910">
    <property type="entry name" value="UPF0029"/>
    <property type="match status" value="1"/>
</dbReference>
<dbReference type="InParanoid" id="A0A1X2H1H1"/>
<dbReference type="SUPFAM" id="SSF54211">
    <property type="entry name" value="Ribosomal protein S5 domain 2-like"/>
    <property type="match status" value="1"/>
</dbReference>
<dbReference type="InterPro" id="IPR001498">
    <property type="entry name" value="Impact_N"/>
</dbReference>
<dbReference type="STRING" id="13706.A0A1X2H1H1"/>
<keyword evidence="8" id="KW-0687">Ribonucleoprotein</keyword>
<dbReference type="OMA" id="FRHICNL"/>
<dbReference type="InterPro" id="IPR020569">
    <property type="entry name" value="UPF0029_Impact_CS"/>
</dbReference>
<comment type="caution">
    <text evidence="8">The sequence shown here is derived from an EMBL/GenBank/DDBJ whole genome shotgun (WGS) entry which is preliminary data.</text>
</comment>
<dbReference type="Proteomes" id="UP000242180">
    <property type="component" value="Unassembled WGS sequence"/>
</dbReference>
<dbReference type="OrthoDB" id="69641at2759"/>
<feature type="domain" description="RWD" evidence="7">
    <location>
        <begin position="14"/>
        <end position="125"/>
    </location>
</feature>
<accession>A0A1X2H1H1</accession>
<evidence type="ECO:0000256" key="6">
    <source>
        <dbReference type="ARBA" id="ARBA00023016"/>
    </source>
</evidence>
<dbReference type="FunCoup" id="A0A1X2H1H1">
    <property type="interactions" value="420"/>
</dbReference>
<dbReference type="EMBL" id="MCGN01000011">
    <property type="protein sequence ID" value="ORY91266.1"/>
    <property type="molecule type" value="Genomic_DNA"/>
</dbReference>
<keyword evidence="5" id="KW-0810">Translation regulation</keyword>
<dbReference type="Gene3D" id="3.30.230.30">
    <property type="entry name" value="Impact, N-terminal domain"/>
    <property type="match status" value="1"/>
</dbReference>
<evidence type="ECO:0000256" key="3">
    <source>
        <dbReference type="ARBA" id="ARBA00022490"/>
    </source>
</evidence>
<reference evidence="8 9" key="1">
    <citation type="submission" date="2016-07" db="EMBL/GenBank/DDBJ databases">
        <title>Pervasive Adenine N6-methylation of Active Genes in Fungi.</title>
        <authorList>
            <consortium name="DOE Joint Genome Institute"/>
            <person name="Mondo S.J."/>
            <person name="Dannebaum R.O."/>
            <person name="Kuo R.C."/>
            <person name="Labutti K."/>
            <person name="Haridas S."/>
            <person name="Kuo A."/>
            <person name="Salamov A."/>
            <person name="Ahrendt S.R."/>
            <person name="Lipzen A."/>
            <person name="Sullivan W."/>
            <person name="Andreopoulos W.B."/>
            <person name="Clum A."/>
            <person name="Lindquist E."/>
            <person name="Daum C."/>
            <person name="Ramamoorthy G.K."/>
            <person name="Gryganskyi A."/>
            <person name="Culley D."/>
            <person name="Magnuson J.K."/>
            <person name="James T.Y."/>
            <person name="O'Malley M.A."/>
            <person name="Stajich J.E."/>
            <person name="Spatafora J.W."/>
            <person name="Visel A."/>
            <person name="Grigoriev I.V."/>
        </authorList>
    </citation>
    <scope>NUCLEOTIDE SEQUENCE [LARGE SCALE GENOMIC DNA]</scope>
    <source>
        <strain evidence="8 9">NRRL 2496</strain>
    </source>
</reference>
<dbReference type="PANTHER" id="PTHR16301:SF25">
    <property type="entry name" value="PROTEIN IMPACT"/>
    <property type="match status" value="1"/>
</dbReference>
<evidence type="ECO:0000256" key="5">
    <source>
        <dbReference type="ARBA" id="ARBA00022845"/>
    </source>
</evidence>
<dbReference type="InterPro" id="IPR006575">
    <property type="entry name" value="RWD_dom"/>
</dbReference>